<evidence type="ECO:0000256" key="2">
    <source>
        <dbReference type="ARBA" id="ARBA00006285"/>
    </source>
</evidence>
<sequence>MKNTLIKKYILLIAIVAIGISCTKESESTDLSSANLIPIPLKIEATAKEFKLNSNTVISTSGDIDFKKVGEFLSEKLSHHNSLDIKIEESAKKNVINIIKDENYGLTSNESYELIVDENAITIKASSDEGAFRAIQTLRQLIPIEANPNGERIVSTGKILDEPNYGYRGSMLDVARHFFPKEDVFKYIDAMAYYKMNVLHLHLSDDQGWRIEIKSWPDLTAVGGHTQVGGEAGGFYTQEDYTEIVNYAAKHHITVIPEIDMPGHTYAASVAYPHLNGAKKSIEVLDNPTPDRRTLLYTGIEVGFSTFDARKETTYEFVDDVVREISELTPGPYFHMGGDESHVTSDEDYDYFVERVGEIVRKYDKRMIGWDEVARVDKDPNSVVQFWDKEDNAKMAKDKGMKIIMSPAKKAYLDMKYDTLSKFGLHWAAYIPVDVSYKWTPEKYVEGISKENILGVEAPLWSETISKTEELEYLAYPRVIGIAEVGWSIEENRDWDNYRVRLANQTPYLNQMNIKYYPSKLVDWVE</sequence>
<comment type="similarity">
    <text evidence="2">Belongs to the glycosyl hydrolase 20 family.</text>
</comment>
<name>A0ABU2Y7I7_9FLAO</name>
<dbReference type="InterPro" id="IPR029018">
    <property type="entry name" value="Hex-like_dom2"/>
</dbReference>
<dbReference type="InterPro" id="IPR015882">
    <property type="entry name" value="HEX_bac_N"/>
</dbReference>
<dbReference type="Pfam" id="PF02838">
    <property type="entry name" value="Glyco_hydro_20b"/>
    <property type="match status" value="1"/>
</dbReference>
<comment type="caution">
    <text evidence="8">The sequence shown here is derived from an EMBL/GenBank/DDBJ whole genome shotgun (WGS) entry which is preliminary data.</text>
</comment>
<dbReference type="InterPro" id="IPR025705">
    <property type="entry name" value="Beta_hexosaminidase_sua/sub"/>
</dbReference>
<comment type="catalytic activity">
    <reaction evidence="1">
        <text>Hydrolysis of terminal non-reducing N-acetyl-D-hexosamine residues in N-acetyl-beta-D-hexosaminides.</text>
        <dbReference type="EC" id="3.2.1.52"/>
    </reaction>
</comment>
<keyword evidence="9" id="KW-1185">Reference proteome</keyword>
<dbReference type="CDD" id="cd06568">
    <property type="entry name" value="GH20_SpHex_like"/>
    <property type="match status" value="1"/>
</dbReference>
<protein>
    <recommendedName>
        <fullName evidence="3">beta-N-acetylhexosaminidase</fullName>
        <ecNumber evidence="3">3.2.1.52</ecNumber>
    </recommendedName>
</protein>
<organism evidence="8 9">
    <name type="scientific">Urechidicola vernalis</name>
    <dbReference type="NCBI Taxonomy" id="3075600"/>
    <lineage>
        <taxon>Bacteria</taxon>
        <taxon>Pseudomonadati</taxon>
        <taxon>Bacteroidota</taxon>
        <taxon>Flavobacteriia</taxon>
        <taxon>Flavobacteriales</taxon>
        <taxon>Flavobacteriaceae</taxon>
        <taxon>Urechidicola</taxon>
    </lineage>
</organism>
<dbReference type="PANTHER" id="PTHR22600">
    <property type="entry name" value="BETA-HEXOSAMINIDASE"/>
    <property type="match status" value="1"/>
</dbReference>
<evidence type="ECO:0000313" key="8">
    <source>
        <dbReference type="EMBL" id="MDT0553195.1"/>
    </source>
</evidence>
<dbReference type="Gene3D" id="3.30.379.10">
    <property type="entry name" value="Chitobiase/beta-hexosaminidase domain 2-like"/>
    <property type="match status" value="1"/>
</dbReference>
<dbReference type="PROSITE" id="PS51257">
    <property type="entry name" value="PROKAR_LIPOPROTEIN"/>
    <property type="match status" value="1"/>
</dbReference>
<evidence type="ECO:0000259" key="7">
    <source>
        <dbReference type="Pfam" id="PF02838"/>
    </source>
</evidence>
<keyword evidence="4" id="KW-0378">Hydrolase</keyword>
<dbReference type="InterPro" id="IPR015883">
    <property type="entry name" value="Glyco_hydro_20_cat"/>
</dbReference>
<evidence type="ECO:0000256" key="3">
    <source>
        <dbReference type="ARBA" id="ARBA00012663"/>
    </source>
</evidence>
<dbReference type="SUPFAM" id="SSF55545">
    <property type="entry name" value="beta-N-acetylhexosaminidase-like domain"/>
    <property type="match status" value="1"/>
</dbReference>
<dbReference type="Pfam" id="PF00728">
    <property type="entry name" value="Glyco_hydro_20"/>
    <property type="match status" value="2"/>
</dbReference>
<feature type="domain" description="Beta-hexosaminidase bacterial type N-terminal" evidence="7">
    <location>
        <begin position="35"/>
        <end position="161"/>
    </location>
</feature>
<keyword evidence="5" id="KW-0326">Glycosidase</keyword>
<reference evidence="8 9" key="1">
    <citation type="submission" date="2023-09" db="EMBL/GenBank/DDBJ databases">
        <authorList>
            <person name="Rey-Velasco X."/>
        </authorList>
    </citation>
    <scope>NUCLEOTIDE SEQUENCE [LARGE SCALE GENOMIC DNA]</scope>
    <source>
        <strain evidence="8 9">P050</strain>
    </source>
</reference>
<dbReference type="PRINTS" id="PR00738">
    <property type="entry name" value="GLHYDRLASE20"/>
</dbReference>
<dbReference type="SUPFAM" id="SSF51445">
    <property type="entry name" value="(Trans)glycosidases"/>
    <property type="match status" value="1"/>
</dbReference>
<dbReference type="RefSeq" id="WP_311593185.1">
    <property type="nucleotide sequence ID" value="NZ_JAVRHV010000003.1"/>
</dbReference>
<evidence type="ECO:0000259" key="6">
    <source>
        <dbReference type="Pfam" id="PF00728"/>
    </source>
</evidence>
<dbReference type="Proteomes" id="UP001252186">
    <property type="component" value="Unassembled WGS sequence"/>
</dbReference>
<evidence type="ECO:0000256" key="5">
    <source>
        <dbReference type="ARBA" id="ARBA00023295"/>
    </source>
</evidence>
<dbReference type="EC" id="3.2.1.52" evidence="3"/>
<gene>
    <name evidence="8" type="ORF">RM519_08065</name>
</gene>
<evidence type="ECO:0000256" key="4">
    <source>
        <dbReference type="ARBA" id="ARBA00022801"/>
    </source>
</evidence>
<dbReference type="Gene3D" id="3.20.20.80">
    <property type="entry name" value="Glycosidases"/>
    <property type="match status" value="1"/>
</dbReference>
<evidence type="ECO:0000313" key="9">
    <source>
        <dbReference type="Proteomes" id="UP001252186"/>
    </source>
</evidence>
<proteinExistence type="inferred from homology"/>
<dbReference type="PANTHER" id="PTHR22600:SF57">
    <property type="entry name" value="BETA-N-ACETYLHEXOSAMINIDASE"/>
    <property type="match status" value="1"/>
</dbReference>
<dbReference type="PIRSF" id="PIRSF001093">
    <property type="entry name" value="B-hxosamndse_ab_euk"/>
    <property type="match status" value="1"/>
</dbReference>
<feature type="domain" description="Glycoside hydrolase family 20 catalytic" evidence="6">
    <location>
        <begin position="349"/>
        <end position="488"/>
    </location>
</feature>
<dbReference type="EMBL" id="JAVRHV010000003">
    <property type="protein sequence ID" value="MDT0553195.1"/>
    <property type="molecule type" value="Genomic_DNA"/>
</dbReference>
<dbReference type="InterPro" id="IPR017853">
    <property type="entry name" value="GH"/>
</dbReference>
<accession>A0ABU2Y7I7</accession>
<evidence type="ECO:0000256" key="1">
    <source>
        <dbReference type="ARBA" id="ARBA00001231"/>
    </source>
</evidence>
<feature type="domain" description="Glycoside hydrolase family 20 catalytic" evidence="6">
    <location>
        <begin position="165"/>
        <end position="342"/>
    </location>
</feature>